<feature type="domain" description="HTH araC/xylS-type" evidence="4">
    <location>
        <begin position="165"/>
        <end position="266"/>
    </location>
</feature>
<dbReference type="PANTHER" id="PTHR46796">
    <property type="entry name" value="HTH-TYPE TRANSCRIPTIONAL ACTIVATOR RHAS-RELATED"/>
    <property type="match status" value="1"/>
</dbReference>
<dbReference type="GO" id="GO:0043565">
    <property type="term" value="F:sequence-specific DNA binding"/>
    <property type="evidence" value="ECO:0007669"/>
    <property type="project" value="InterPro"/>
</dbReference>
<evidence type="ECO:0000256" key="1">
    <source>
        <dbReference type="ARBA" id="ARBA00023015"/>
    </source>
</evidence>
<dbReference type="EMBL" id="JADKIO010000006">
    <property type="protein sequence ID" value="MBK9796472.1"/>
    <property type="molecule type" value="Genomic_DNA"/>
</dbReference>
<gene>
    <name evidence="5" type="ORF">IPP58_08220</name>
</gene>
<dbReference type="Pfam" id="PF12833">
    <property type="entry name" value="HTH_18"/>
    <property type="match status" value="1"/>
</dbReference>
<dbReference type="Proteomes" id="UP000886657">
    <property type="component" value="Unassembled WGS sequence"/>
</dbReference>
<evidence type="ECO:0000259" key="4">
    <source>
        <dbReference type="PROSITE" id="PS01124"/>
    </source>
</evidence>
<evidence type="ECO:0000256" key="3">
    <source>
        <dbReference type="ARBA" id="ARBA00023163"/>
    </source>
</evidence>
<organism evidence="5 6">
    <name type="scientific">Candidatus Geothrix skivensis</name>
    <dbReference type="NCBI Taxonomy" id="2954439"/>
    <lineage>
        <taxon>Bacteria</taxon>
        <taxon>Pseudomonadati</taxon>
        <taxon>Acidobacteriota</taxon>
        <taxon>Holophagae</taxon>
        <taxon>Holophagales</taxon>
        <taxon>Holophagaceae</taxon>
        <taxon>Geothrix</taxon>
    </lineage>
</organism>
<dbReference type="Pfam" id="PF20240">
    <property type="entry name" value="DUF6597"/>
    <property type="match status" value="1"/>
</dbReference>
<accession>A0A9D7XHT8</accession>
<keyword evidence="1" id="KW-0805">Transcription regulation</keyword>
<dbReference type="SUPFAM" id="SSF46689">
    <property type="entry name" value="Homeodomain-like"/>
    <property type="match status" value="1"/>
</dbReference>
<protein>
    <submittedName>
        <fullName evidence="5">AraC family transcriptional regulator</fullName>
    </submittedName>
</protein>
<keyword evidence="2" id="KW-0238">DNA-binding</keyword>
<evidence type="ECO:0000313" key="5">
    <source>
        <dbReference type="EMBL" id="MBK9796472.1"/>
    </source>
</evidence>
<dbReference type="InterPro" id="IPR050204">
    <property type="entry name" value="AraC_XylS_family_regulators"/>
</dbReference>
<dbReference type="GO" id="GO:0003700">
    <property type="term" value="F:DNA-binding transcription factor activity"/>
    <property type="evidence" value="ECO:0007669"/>
    <property type="project" value="InterPro"/>
</dbReference>
<evidence type="ECO:0000313" key="6">
    <source>
        <dbReference type="Proteomes" id="UP000886657"/>
    </source>
</evidence>
<sequence length="269" mass="29654">MARPVEWIPRGVVGGYAVRGQSPVQRFLPEGPLEPWVERFWTISWGLEGKPPQTGETLPHPSVYLVVEAGRSGLAGVNTRRFWRLLEGRGRVYGVKFHPGGFRPFWTAPVKTLTDQVLPLEAAFGAAGGAMEAAVLDCGGDVPAAVSILEAFLLARLPPPDAKAQLARSLVARILEDRTLTQAEAVAREAGMSLRSLQRLFNEYVGVSPKWVIQRYRLHDAMEELEKAQPVDLPALALSLGFYDQAHFIRVFKAFLGRTPTGYLRGREG</sequence>
<keyword evidence="3" id="KW-0804">Transcription</keyword>
<reference evidence="5" key="1">
    <citation type="submission" date="2020-10" db="EMBL/GenBank/DDBJ databases">
        <title>Connecting structure to function with the recovery of over 1000 high-quality activated sludge metagenome-assembled genomes encoding full-length rRNA genes using long-read sequencing.</title>
        <authorList>
            <person name="Singleton C.M."/>
            <person name="Petriglieri F."/>
            <person name="Kristensen J.M."/>
            <person name="Kirkegaard R.H."/>
            <person name="Michaelsen T.Y."/>
            <person name="Andersen M.H."/>
            <person name="Karst S.M."/>
            <person name="Dueholm M.S."/>
            <person name="Nielsen P.H."/>
            <person name="Albertsen M."/>
        </authorList>
    </citation>
    <scope>NUCLEOTIDE SEQUENCE</scope>
    <source>
        <strain evidence="5">Skiv_18-Q3-R9-52_MAXAC.067</strain>
    </source>
</reference>
<dbReference type="PANTHER" id="PTHR46796:SF13">
    <property type="entry name" value="HTH-TYPE TRANSCRIPTIONAL ACTIVATOR RHAS"/>
    <property type="match status" value="1"/>
</dbReference>
<dbReference type="PROSITE" id="PS01124">
    <property type="entry name" value="HTH_ARAC_FAMILY_2"/>
    <property type="match status" value="1"/>
</dbReference>
<evidence type="ECO:0000256" key="2">
    <source>
        <dbReference type="ARBA" id="ARBA00023125"/>
    </source>
</evidence>
<dbReference type="SMART" id="SM00342">
    <property type="entry name" value="HTH_ARAC"/>
    <property type="match status" value="1"/>
</dbReference>
<dbReference type="PROSITE" id="PS00041">
    <property type="entry name" value="HTH_ARAC_FAMILY_1"/>
    <property type="match status" value="1"/>
</dbReference>
<name>A0A9D7XHT8_9BACT</name>
<dbReference type="InterPro" id="IPR046532">
    <property type="entry name" value="DUF6597"/>
</dbReference>
<dbReference type="InterPro" id="IPR009057">
    <property type="entry name" value="Homeodomain-like_sf"/>
</dbReference>
<dbReference type="AlphaFoldDB" id="A0A9D7XHT8"/>
<dbReference type="InterPro" id="IPR018062">
    <property type="entry name" value="HTH_AraC-typ_CS"/>
</dbReference>
<comment type="caution">
    <text evidence="5">The sequence shown here is derived from an EMBL/GenBank/DDBJ whole genome shotgun (WGS) entry which is preliminary data.</text>
</comment>
<dbReference type="InterPro" id="IPR018060">
    <property type="entry name" value="HTH_AraC"/>
</dbReference>
<proteinExistence type="predicted"/>
<dbReference type="Gene3D" id="1.10.10.60">
    <property type="entry name" value="Homeodomain-like"/>
    <property type="match status" value="1"/>
</dbReference>